<keyword evidence="9" id="KW-1185">Reference proteome</keyword>
<dbReference type="NCBIfam" id="TIGR00177">
    <property type="entry name" value="molyb_syn"/>
    <property type="match status" value="1"/>
</dbReference>
<dbReference type="Proteomes" id="UP000195043">
    <property type="component" value="Unassembled WGS sequence"/>
</dbReference>
<dbReference type="EMBL" id="NGKU01000001">
    <property type="protein sequence ID" value="OTN75984.1"/>
    <property type="molecule type" value="Genomic_DNA"/>
</dbReference>
<dbReference type="CDD" id="cd00886">
    <property type="entry name" value="MogA_MoaB"/>
    <property type="match status" value="1"/>
</dbReference>
<dbReference type="PROSITE" id="PS01078">
    <property type="entry name" value="MOCF_BIOSYNTHESIS_1"/>
    <property type="match status" value="1"/>
</dbReference>
<dbReference type="InterPro" id="IPR008284">
    <property type="entry name" value="MoCF_biosynth_CS"/>
</dbReference>
<evidence type="ECO:0000313" key="8">
    <source>
        <dbReference type="EMBL" id="OTN75984.1"/>
    </source>
</evidence>
<dbReference type="InterPro" id="IPR036425">
    <property type="entry name" value="MoaB/Mog-like_dom_sf"/>
</dbReference>
<dbReference type="UniPathway" id="UPA00344"/>
<dbReference type="SUPFAM" id="SSF53218">
    <property type="entry name" value="Molybdenum cofactor biosynthesis proteins"/>
    <property type="match status" value="1"/>
</dbReference>
<gene>
    <name evidence="8" type="ORF">A5886_001060</name>
</gene>
<evidence type="ECO:0000256" key="1">
    <source>
        <dbReference type="ARBA" id="ARBA00003487"/>
    </source>
</evidence>
<dbReference type="Pfam" id="PF00994">
    <property type="entry name" value="MoCF_biosynth"/>
    <property type="match status" value="1"/>
</dbReference>
<proteinExistence type="inferred from homology"/>
<evidence type="ECO:0000256" key="6">
    <source>
        <dbReference type="PIRNR" id="PIRNR006443"/>
    </source>
</evidence>
<organism evidence="8 9">
    <name type="scientific">Candidatus Enterococcus testudinis</name>
    <dbReference type="NCBI Taxonomy" id="1834191"/>
    <lineage>
        <taxon>Bacteria</taxon>
        <taxon>Bacillati</taxon>
        <taxon>Bacillota</taxon>
        <taxon>Bacilli</taxon>
        <taxon>Lactobacillales</taxon>
        <taxon>Enterococcaceae</taxon>
        <taxon>Enterococcus</taxon>
    </lineage>
</organism>
<evidence type="ECO:0000259" key="7">
    <source>
        <dbReference type="SMART" id="SM00852"/>
    </source>
</evidence>
<dbReference type="RefSeq" id="WP_086273987.1">
    <property type="nucleotide sequence ID" value="NZ_NGKU01000001.1"/>
</dbReference>
<evidence type="ECO:0000256" key="4">
    <source>
        <dbReference type="ARBA" id="ARBA00015262"/>
    </source>
</evidence>
<accession>A0A242A4N4</accession>
<feature type="domain" description="MoaB/Mog" evidence="7">
    <location>
        <begin position="6"/>
        <end position="150"/>
    </location>
</feature>
<comment type="function">
    <text evidence="1 6">May be involved in the biosynthesis of molybdopterin.</text>
</comment>
<dbReference type="SMART" id="SM00852">
    <property type="entry name" value="MoCF_biosynth"/>
    <property type="match status" value="1"/>
</dbReference>
<dbReference type="OrthoDB" id="9784492at2"/>
<dbReference type="Gene3D" id="3.40.980.10">
    <property type="entry name" value="MoaB/Mog-like domain"/>
    <property type="match status" value="1"/>
</dbReference>
<dbReference type="FunFam" id="3.40.980.10:FF:000006">
    <property type="entry name" value="Molybdenum cofactor biosynthesis protein B"/>
    <property type="match status" value="1"/>
</dbReference>
<dbReference type="InterPro" id="IPR012245">
    <property type="entry name" value="MoaB"/>
</dbReference>
<dbReference type="AlphaFoldDB" id="A0A242A4N4"/>
<dbReference type="PANTHER" id="PTHR43232:SF2">
    <property type="entry name" value="MOLYBDENUM COFACTOR BIOSYNTHESIS PROTEIN B"/>
    <property type="match status" value="1"/>
</dbReference>
<sequence>MTANITILTISDTRTEETDLSGNRIMQLAHAHRQTVLSKHIVKDDVSAIQASYQQLCTTGCDLIITNGGTGIAPRDVTIEALQSFLIKEMPGFGELFRWLSYQEIGAHAMASRALAGINEHQQLLFILPGSVNACHLAVETLILPEIDHLMKECKKYT</sequence>
<comment type="caution">
    <text evidence="8">The sequence shown here is derived from an EMBL/GenBank/DDBJ whole genome shotgun (WGS) entry which is preliminary data.</text>
</comment>
<dbReference type="PANTHER" id="PTHR43232">
    <property type="entry name" value="MOLYBDENUM COFACTOR BIOSYNTHESIS PROTEIN B"/>
    <property type="match status" value="1"/>
</dbReference>
<reference evidence="8 9" key="1">
    <citation type="submission" date="2017-05" db="EMBL/GenBank/DDBJ databases">
        <title>The Genome Sequence of Enterococcus sp. 8G7_MSG3316.</title>
        <authorList>
            <consortium name="The Broad Institute Genomics Platform"/>
            <consortium name="The Broad Institute Genomic Center for Infectious Diseases"/>
            <person name="Earl A."/>
            <person name="Manson A."/>
            <person name="Schwartman J."/>
            <person name="Gilmore M."/>
            <person name="Abouelleil A."/>
            <person name="Cao P."/>
            <person name="Chapman S."/>
            <person name="Cusick C."/>
            <person name="Shea T."/>
            <person name="Young S."/>
            <person name="Neafsey D."/>
            <person name="Nusbaum C."/>
            <person name="Birren B."/>
        </authorList>
    </citation>
    <scope>NUCLEOTIDE SEQUENCE [LARGE SCALE GENOMIC DNA]</scope>
    <source>
        <strain evidence="8 9">8G7_MSG3316</strain>
    </source>
</reference>
<keyword evidence="5 6" id="KW-0501">Molybdenum cofactor biosynthesis</keyword>
<evidence type="ECO:0000256" key="2">
    <source>
        <dbReference type="ARBA" id="ARBA00005046"/>
    </source>
</evidence>
<comment type="pathway">
    <text evidence="2 6">Cofactor biosynthesis; molybdopterin biosynthesis.</text>
</comment>
<dbReference type="GO" id="GO:0006777">
    <property type="term" value="P:Mo-molybdopterin cofactor biosynthetic process"/>
    <property type="evidence" value="ECO:0007669"/>
    <property type="project" value="UniProtKB-UniRule"/>
</dbReference>
<protein>
    <recommendedName>
        <fullName evidence="4 6">Molybdenum cofactor biosynthesis protein B</fullName>
    </recommendedName>
</protein>
<dbReference type="GO" id="GO:0005829">
    <property type="term" value="C:cytosol"/>
    <property type="evidence" value="ECO:0007669"/>
    <property type="project" value="TreeGrafter"/>
</dbReference>
<name>A0A242A4N4_9ENTE</name>
<comment type="similarity">
    <text evidence="3 6">Belongs to the MoaB/Mog family.</text>
</comment>
<dbReference type="STRING" id="1834191.A5886_001060"/>
<dbReference type="PIRSF" id="PIRSF006443">
    <property type="entry name" value="MoaB"/>
    <property type="match status" value="1"/>
</dbReference>
<evidence type="ECO:0000313" key="9">
    <source>
        <dbReference type="Proteomes" id="UP000195043"/>
    </source>
</evidence>
<evidence type="ECO:0000256" key="3">
    <source>
        <dbReference type="ARBA" id="ARBA00006112"/>
    </source>
</evidence>
<dbReference type="InterPro" id="IPR001453">
    <property type="entry name" value="MoaB/Mog_dom"/>
</dbReference>
<evidence type="ECO:0000256" key="5">
    <source>
        <dbReference type="ARBA" id="ARBA00023150"/>
    </source>
</evidence>